<dbReference type="EMBL" id="QGKX02000095">
    <property type="protein sequence ID" value="KAF3574084.1"/>
    <property type="molecule type" value="Genomic_DNA"/>
</dbReference>
<dbReference type="AlphaFoldDB" id="A0A8S9RLF1"/>
<comment type="caution">
    <text evidence="1">The sequence shown here is derived from an EMBL/GenBank/DDBJ whole genome shotgun (WGS) entry which is preliminary data.</text>
</comment>
<dbReference type="GO" id="GO:1901135">
    <property type="term" value="P:carbohydrate derivative metabolic process"/>
    <property type="evidence" value="ECO:0007669"/>
    <property type="project" value="InterPro"/>
</dbReference>
<organism evidence="1 2">
    <name type="scientific">Brassica cretica</name>
    <name type="common">Mustard</name>
    <dbReference type="NCBI Taxonomy" id="69181"/>
    <lineage>
        <taxon>Eukaryota</taxon>
        <taxon>Viridiplantae</taxon>
        <taxon>Streptophyta</taxon>
        <taxon>Embryophyta</taxon>
        <taxon>Tracheophyta</taxon>
        <taxon>Spermatophyta</taxon>
        <taxon>Magnoliopsida</taxon>
        <taxon>eudicotyledons</taxon>
        <taxon>Gunneridae</taxon>
        <taxon>Pentapetalae</taxon>
        <taxon>rosids</taxon>
        <taxon>malvids</taxon>
        <taxon>Brassicales</taxon>
        <taxon>Brassicaceae</taxon>
        <taxon>Brassiceae</taxon>
        <taxon>Brassica</taxon>
    </lineage>
</organism>
<accession>A0A8S9RLF1</accession>
<dbReference type="GO" id="GO:0097367">
    <property type="term" value="F:carbohydrate derivative binding"/>
    <property type="evidence" value="ECO:0007669"/>
    <property type="project" value="InterPro"/>
</dbReference>
<dbReference type="InterPro" id="IPR046342">
    <property type="entry name" value="CBS_dom_sf"/>
</dbReference>
<protein>
    <submittedName>
        <fullName evidence="1">Uncharacterized protein</fullName>
    </submittedName>
</protein>
<dbReference type="Proteomes" id="UP000712600">
    <property type="component" value="Unassembled WGS sequence"/>
</dbReference>
<evidence type="ECO:0000313" key="2">
    <source>
        <dbReference type="Proteomes" id="UP000712600"/>
    </source>
</evidence>
<name>A0A8S9RLF1_BRACR</name>
<evidence type="ECO:0000313" key="1">
    <source>
        <dbReference type="EMBL" id="KAF3574084.1"/>
    </source>
</evidence>
<reference evidence="1" key="1">
    <citation type="submission" date="2019-12" db="EMBL/GenBank/DDBJ databases">
        <title>Genome sequencing and annotation of Brassica cretica.</title>
        <authorList>
            <person name="Studholme D.J."/>
            <person name="Sarris P."/>
        </authorList>
    </citation>
    <scope>NUCLEOTIDE SEQUENCE</scope>
    <source>
        <strain evidence="1">PFS-109/04</strain>
        <tissue evidence="1">Leaf</tissue>
    </source>
</reference>
<dbReference type="Gene3D" id="3.40.50.10490">
    <property type="entry name" value="Glucose-6-phosphate isomerase like protein, domain 1"/>
    <property type="match status" value="1"/>
</dbReference>
<proteinExistence type="predicted"/>
<dbReference type="Gene3D" id="3.10.580.10">
    <property type="entry name" value="CBS-domain"/>
    <property type="match status" value="1"/>
</dbReference>
<dbReference type="InterPro" id="IPR046348">
    <property type="entry name" value="SIS_dom_sf"/>
</dbReference>
<dbReference type="PANTHER" id="PTHR47476">
    <property type="match status" value="1"/>
</dbReference>
<sequence length="114" mass="12464">MVFGDTIAVALMAARNLTKEEYAANHPAGRIGKSLIFKVKDVMKKKKELSVCKEGDLIMDELVELTSKGCGCLLVVDHDHRLMEIFAGLLKQVEKLSSNSVLEKCATGENTALI</sequence>
<dbReference type="SUPFAM" id="SSF53697">
    <property type="entry name" value="SIS domain"/>
    <property type="match status" value="1"/>
</dbReference>
<dbReference type="PANTHER" id="PTHR47476:SF2">
    <property type="entry name" value="ARABINOSE 5-PHOSPHATE ISOMERASE-RELATED"/>
    <property type="match status" value="1"/>
</dbReference>
<gene>
    <name evidence="1" type="ORF">F2Q69_00061839</name>
</gene>